<dbReference type="Pfam" id="PF02525">
    <property type="entry name" value="Flavodoxin_2"/>
    <property type="match status" value="1"/>
</dbReference>
<dbReference type="SUPFAM" id="SSF52218">
    <property type="entry name" value="Flavoproteins"/>
    <property type="match status" value="1"/>
</dbReference>
<dbReference type="InterPro" id="IPR051545">
    <property type="entry name" value="NAD(P)H_dehydrogenase_qn"/>
</dbReference>
<accession>A0A1Y1T901</accession>
<reference evidence="4 5" key="1">
    <citation type="submission" date="2013-04" db="EMBL/GenBank/DDBJ databases">
        <title>Zunongwangia sp. 22II14-10F7 Genome Sequencing.</title>
        <authorList>
            <person name="Lai Q."/>
            <person name="Shao Z."/>
        </authorList>
    </citation>
    <scope>NUCLEOTIDE SEQUENCE [LARGE SCALE GENOMIC DNA]</scope>
    <source>
        <strain evidence="4 5">22II14-10F7</strain>
    </source>
</reference>
<dbReference type="InterPro" id="IPR029039">
    <property type="entry name" value="Flavoprotein-like_sf"/>
</dbReference>
<evidence type="ECO:0000259" key="3">
    <source>
        <dbReference type="Pfam" id="PF02525"/>
    </source>
</evidence>
<organism evidence="4 5">
    <name type="scientific">Zunongwangia atlantica 22II14-10F7</name>
    <dbReference type="NCBI Taxonomy" id="1185767"/>
    <lineage>
        <taxon>Bacteria</taxon>
        <taxon>Pseudomonadati</taxon>
        <taxon>Bacteroidota</taxon>
        <taxon>Flavobacteriia</taxon>
        <taxon>Flavobacteriales</taxon>
        <taxon>Flavobacteriaceae</taxon>
        <taxon>Zunongwangia</taxon>
    </lineage>
</organism>
<sequence>MKKILIINGHPDSESFCADLAISYKNGAELSKADCKLVNLNDLKFDLNLHYGYRKRTELEPDLVQIQQDILDADHLVFVYPTWWGTYPALLKGFIDRVFLPKFAFKYRDNSLLWDKLLKGKSARLIVTMDTPKWYYSLIYKNPGHNSMKKGILEFCGIKPVKITAFGPIKSSNDKKRQNWINKIEKLGQDQK</sequence>
<dbReference type="PANTHER" id="PTHR10204:SF34">
    <property type="entry name" value="NAD(P)H DEHYDROGENASE [QUINONE] 1 ISOFORM 1"/>
    <property type="match status" value="1"/>
</dbReference>
<name>A0A1Y1T901_9FLAO</name>
<evidence type="ECO:0000256" key="2">
    <source>
        <dbReference type="ARBA" id="ARBA00023002"/>
    </source>
</evidence>
<comment type="caution">
    <text evidence="4">The sequence shown here is derived from an EMBL/GenBank/DDBJ whole genome shotgun (WGS) entry which is preliminary data.</text>
</comment>
<dbReference type="InterPro" id="IPR003680">
    <property type="entry name" value="Flavodoxin_fold"/>
</dbReference>
<dbReference type="GO" id="GO:0003955">
    <property type="term" value="F:NAD(P)H dehydrogenase (quinone) activity"/>
    <property type="evidence" value="ECO:0007669"/>
    <property type="project" value="TreeGrafter"/>
</dbReference>
<dbReference type="OrthoDB" id="652200at2"/>
<dbReference type="GO" id="GO:0005829">
    <property type="term" value="C:cytosol"/>
    <property type="evidence" value="ECO:0007669"/>
    <property type="project" value="TreeGrafter"/>
</dbReference>
<dbReference type="PANTHER" id="PTHR10204">
    <property type="entry name" value="NAD P H OXIDOREDUCTASE-RELATED"/>
    <property type="match status" value="1"/>
</dbReference>
<dbReference type="AlphaFoldDB" id="A0A1Y1T901"/>
<evidence type="ECO:0000313" key="4">
    <source>
        <dbReference type="EMBL" id="ORL47054.1"/>
    </source>
</evidence>
<dbReference type="EMBL" id="ARYN01000002">
    <property type="protein sequence ID" value="ORL47054.1"/>
    <property type="molecule type" value="Genomic_DNA"/>
</dbReference>
<proteinExistence type="inferred from homology"/>
<dbReference type="Proteomes" id="UP000192746">
    <property type="component" value="Unassembled WGS sequence"/>
</dbReference>
<keyword evidence="2" id="KW-0560">Oxidoreductase</keyword>
<feature type="domain" description="Flavodoxin-like fold" evidence="3">
    <location>
        <begin position="2"/>
        <end position="184"/>
    </location>
</feature>
<evidence type="ECO:0000313" key="5">
    <source>
        <dbReference type="Proteomes" id="UP000192746"/>
    </source>
</evidence>
<dbReference type="RefSeq" id="WP_084840288.1">
    <property type="nucleotide sequence ID" value="NZ_ARYN01000002.1"/>
</dbReference>
<gene>
    <name evidence="4" type="ORF">IIF7_03521</name>
</gene>
<keyword evidence="5" id="KW-1185">Reference proteome</keyword>
<dbReference type="STRING" id="1185767.IIF7_03521"/>
<protein>
    <submittedName>
        <fullName evidence="4">NAD(P)H dehydrogenase (Quinone)</fullName>
    </submittedName>
</protein>
<evidence type="ECO:0000256" key="1">
    <source>
        <dbReference type="ARBA" id="ARBA00006252"/>
    </source>
</evidence>
<dbReference type="Gene3D" id="3.40.50.360">
    <property type="match status" value="1"/>
</dbReference>
<comment type="similarity">
    <text evidence="1">Belongs to the NAD(P)H dehydrogenase (quinone) family.</text>
</comment>